<organism evidence="2 3">
    <name type="scientific">Corynebacterium genitalium ATCC 33030</name>
    <dbReference type="NCBI Taxonomy" id="585529"/>
    <lineage>
        <taxon>Bacteria</taxon>
        <taxon>Bacillati</taxon>
        <taxon>Actinomycetota</taxon>
        <taxon>Actinomycetes</taxon>
        <taxon>Mycobacteriales</taxon>
        <taxon>Corynebacteriaceae</taxon>
        <taxon>Corynebacterium</taxon>
    </lineage>
</organism>
<dbReference type="EMBL" id="ACLJ02000001">
    <property type="protein sequence ID" value="EFK54874.1"/>
    <property type="molecule type" value="Genomic_DNA"/>
</dbReference>
<dbReference type="SUPFAM" id="SSF47413">
    <property type="entry name" value="lambda repressor-like DNA-binding domains"/>
    <property type="match status" value="1"/>
</dbReference>
<dbReference type="eggNOG" id="COG1396">
    <property type="taxonomic scope" value="Bacteria"/>
</dbReference>
<dbReference type="HOGENOM" id="CLU_121343_0_0_11"/>
<proteinExistence type="predicted"/>
<protein>
    <submittedName>
        <fullName evidence="2">DNA-binding helix-turn-helix protein</fullName>
    </submittedName>
</protein>
<feature type="domain" description="HTH cro/C1-type" evidence="1">
    <location>
        <begin position="33"/>
        <end position="93"/>
    </location>
</feature>
<dbReference type="PROSITE" id="PS50943">
    <property type="entry name" value="HTH_CROC1"/>
    <property type="match status" value="1"/>
</dbReference>
<evidence type="ECO:0000313" key="2">
    <source>
        <dbReference type="EMBL" id="EFK54874.1"/>
    </source>
</evidence>
<dbReference type="STRING" id="585529.HMPREF0291_10132"/>
<keyword evidence="3" id="KW-1185">Reference proteome</keyword>
<dbReference type="AlphaFoldDB" id="D7WAJ3"/>
<dbReference type="SMART" id="SM00530">
    <property type="entry name" value="HTH_XRE"/>
    <property type="match status" value="1"/>
</dbReference>
<gene>
    <name evidence="2" type="ORF">HMPREF0291_10132</name>
</gene>
<reference evidence="2" key="1">
    <citation type="submission" date="2010-06" db="EMBL/GenBank/DDBJ databases">
        <authorList>
            <person name="Muzny D."/>
            <person name="Qin X."/>
            <person name="Buhay C."/>
            <person name="Dugan-Rocha S."/>
            <person name="Ding Y."/>
            <person name="Chen G."/>
            <person name="Hawes A."/>
            <person name="Holder M."/>
            <person name="Jhangiani S."/>
            <person name="Johnson A."/>
            <person name="Khan Z."/>
            <person name="Li Z."/>
            <person name="Liu W."/>
            <person name="Liu X."/>
            <person name="Perez L."/>
            <person name="Shen H."/>
            <person name="Wang Q."/>
            <person name="Watt J."/>
            <person name="Xi L."/>
            <person name="Xin Y."/>
            <person name="Zhou J."/>
            <person name="Deng J."/>
            <person name="Jiang H."/>
            <person name="Liu Y."/>
            <person name="Qu J."/>
            <person name="Song X.-Z."/>
            <person name="Zhang L."/>
            <person name="Villasana D."/>
            <person name="Johnson A."/>
            <person name="Liu J."/>
            <person name="Liyanage D."/>
            <person name="Lorensuhewa L."/>
            <person name="Robinson T."/>
            <person name="Song A."/>
            <person name="Song B.-B."/>
            <person name="Dinh H."/>
            <person name="Thornton R."/>
            <person name="Coyle M."/>
            <person name="Francisco L."/>
            <person name="Jackson L."/>
            <person name="Javaid M."/>
            <person name="Korchina V."/>
            <person name="Kovar C."/>
            <person name="Mata R."/>
            <person name="Mathew T."/>
            <person name="Ngo R."/>
            <person name="Nguyen L."/>
            <person name="Nguyen N."/>
            <person name="Okwuonu G."/>
            <person name="Ongeri F."/>
            <person name="Pham C."/>
            <person name="Simmons D."/>
            <person name="Wilczek-Boney K."/>
            <person name="Hale W."/>
            <person name="Jakkamsetti A."/>
            <person name="Pham P."/>
            <person name="Ruth R."/>
            <person name="San Lucas F."/>
            <person name="Warren J."/>
            <person name="Zhang J."/>
            <person name="Zhao Z."/>
            <person name="Zhou C."/>
            <person name="Zhu D."/>
            <person name="Lee S."/>
            <person name="Bess C."/>
            <person name="Blankenburg K."/>
            <person name="Forbes L."/>
            <person name="Fu Q."/>
            <person name="Gubbala S."/>
            <person name="Hirani K."/>
            <person name="Jayaseelan J.C."/>
            <person name="Lara F."/>
            <person name="Munidasa M."/>
            <person name="Palculict T."/>
            <person name="Patil S."/>
            <person name="Pu L.-L."/>
            <person name="Saada N."/>
            <person name="Tang L."/>
            <person name="Weissenberger G."/>
            <person name="Zhu Y."/>
            <person name="Hemphill L."/>
            <person name="Shang Y."/>
            <person name="Youmans B."/>
            <person name="Ayvaz T."/>
            <person name="Ross M."/>
            <person name="Santibanez J."/>
            <person name="Aqrawi P."/>
            <person name="Gross S."/>
            <person name="Joshi V."/>
            <person name="Fowler G."/>
            <person name="Nazareth L."/>
            <person name="Reid J."/>
            <person name="Worley K."/>
            <person name="Petrosino J."/>
            <person name="Highlander S."/>
            <person name="Gibbs R."/>
        </authorList>
    </citation>
    <scope>NUCLEOTIDE SEQUENCE [LARGE SCALE GENOMIC DNA]</scope>
    <source>
        <strain evidence="2">ATCC 33030</strain>
    </source>
</reference>
<evidence type="ECO:0000259" key="1">
    <source>
        <dbReference type="PROSITE" id="PS50943"/>
    </source>
</evidence>
<accession>D7WAJ3</accession>
<dbReference type="Proteomes" id="UP000004208">
    <property type="component" value="Unassembled WGS sequence"/>
</dbReference>
<dbReference type="Pfam" id="PF01381">
    <property type="entry name" value="HTH_3"/>
    <property type="match status" value="1"/>
</dbReference>
<name>D7WAJ3_9CORY</name>
<sequence length="135" mass="14775">MSDASAASGASENSEILPDAKWASYGYSLSARLKSVRTMRGVSQQRLADLSGLSRSQVSNLERNHNNSRRSNDPNLSTIYRLAYALRVPPVLLLPGAGEEVGEICWDSFGPQDVSALNLEILWPARPEDTRPFAL</sequence>
<evidence type="ECO:0000313" key="3">
    <source>
        <dbReference type="Proteomes" id="UP000004208"/>
    </source>
</evidence>
<dbReference type="InterPro" id="IPR010982">
    <property type="entry name" value="Lambda_DNA-bd_dom_sf"/>
</dbReference>
<dbReference type="CDD" id="cd00093">
    <property type="entry name" value="HTH_XRE"/>
    <property type="match status" value="1"/>
</dbReference>
<dbReference type="RefSeq" id="WP_005286363.1">
    <property type="nucleotide sequence ID" value="NZ_CM000961.1"/>
</dbReference>
<comment type="caution">
    <text evidence="2">The sequence shown here is derived from an EMBL/GenBank/DDBJ whole genome shotgun (WGS) entry which is preliminary data.</text>
</comment>
<dbReference type="Gene3D" id="1.10.260.40">
    <property type="entry name" value="lambda repressor-like DNA-binding domains"/>
    <property type="match status" value="1"/>
</dbReference>
<dbReference type="InterPro" id="IPR001387">
    <property type="entry name" value="Cro/C1-type_HTH"/>
</dbReference>
<dbReference type="GO" id="GO:0003677">
    <property type="term" value="F:DNA binding"/>
    <property type="evidence" value="ECO:0007669"/>
    <property type="project" value="UniProtKB-KW"/>
</dbReference>
<keyword evidence="2" id="KW-0238">DNA-binding</keyword>